<dbReference type="AlphaFoldDB" id="A0A9D4GML7"/>
<evidence type="ECO:0000313" key="3">
    <source>
        <dbReference type="Proteomes" id="UP000828390"/>
    </source>
</evidence>
<reference evidence="2" key="1">
    <citation type="journal article" date="2019" name="bioRxiv">
        <title>The Genome of the Zebra Mussel, Dreissena polymorpha: A Resource for Invasive Species Research.</title>
        <authorList>
            <person name="McCartney M.A."/>
            <person name="Auch B."/>
            <person name="Kono T."/>
            <person name="Mallez S."/>
            <person name="Zhang Y."/>
            <person name="Obille A."/>
            <person name="Becker A."/>
            <person name="Abrahante J.E."/>
            <person name="Garbe J."/>
            <person name="Badalamenti J.P."/>
            <person name="Herman A."/>
            <person name="Mangelson H."/>
            <person name="Liachko I."/>
            <person name="Sullivan S."/>
            <person name="Sone E.D."/>
            <person name="Koren S."/>
            <person name="Silverstein K.A.T."/>
            <person name="Beckman K.B."/>
            <person name="Gohl D.M."/>
        </authorList>
    </citation>
    <scope>NUCLEOTIDE SEQUENCE</scope>
    <source>
        <strain evidence="2">Duluth1</strain>
        <tissue evidence="2">Whole animal</tissue>
    </source>
</reference>
<reference evidence="2" key="2">
    <citation type="submission" date="2020-11" db="EMBL/GenBank/DDBJ databases">
        <authorList>
            <person name="McCartney M.A."/>
            <person name="Auch B."/>
            <person name="Kono T."/>
            <person name="Mallez S."/>
            <person name="Becker A."/>
            <person name="Gohl D.M."/>
            <person name="Silverstein K.A.T."/>
            <person name="Koren S."/>
            <person name="Bechman K.B."/>
            <person name="Herman A."/>
            <person name="Abrahante J.E."/>
            <person name="Garbe J."/>
        </authorList>
    </citation>
    <scope>NUCLEOTIDE SEQUENCE</scope>
    <source>
        <strain evidence="2">Duluth1</strain>
        <tissue evidence="2">Whole animal</tissue>
    </source>
</reference>
<feature type="signal peptide" evidence="1">
    <location>
        <begin position="1"/>
        <end position="18"/>
    </location>
</feature>
<evidence type="ECO:0000313" key="2">
    <source>
        <dbReference type="EMBL" id="KAH3818186.1"/>
    </source>
</evidence>
<sequence length="79" mass="8849">MTLELLIVMLLIVNITKRKDSPSYKHHPTYLSGVSVKCLRHRFWNFCEPAKPTKNLSLLTCIPLLCGDIESNPGPVANA</sequence>
<comment type="caution">
    <text evidence="2">The sequence shown here is derived from an EMBL/GenBank/DDBJ whole genome shotgun (WGS) entry which is preliminary data.</text>
</comment>
<keyword evidence="1" id="KW-0732">Signal</keyword>
<feature type="chain" id="PRO_5039302972" description="Secreted protein" evidence="1">
    <location>
        <begin position="19"/>
        <end position="79"/>
    </location>
</feature>
<name>A0A9D4GML7_DREPO</name>
<dbReference type="Proteomes" id="UP000828390">
    <property type="component" value="Unassembled WGS sequence"/>
</dbReference>
<protein>
    <recommendedName>
        <fullName evidence="4">Secreted protein</fullName>
    </recommendedName>
</protein>
<gene>
    <name evidence="2" type="ORF">DPMN_119784</name>
</gene>
<dbReference type="EMBL" id="JAIWYP010000005">
    <property type="protein sequence ID" value="KAH3818186.1"/>
    <property type="molecule type" value="Genomic_DNA"/>
</dbReference>
<accession>A0A9D4GML7</accession>
<evidence type="ECO:0008006" key="4">
    <source>
        <dbReference type="Google" id="ProtNLM"/>
    </source>
</evidence>
<proteinExistence type="predicted"/>
<keyword evidence="3" id="KW-1185">Reference proteome</keyword>
<organism evidence="2 3">
    <name type="scientific">Dreissena polymorpha</name>
    <name type="common">Zebra mussel</name>
    <name type="synonym">Mytilus polymorpha</name>
    <dbReference type="NCBI Taxonomy" id="45954"/>
    <lineage>
        <taxon>Eukaryota</taxon>
        <taxon>Metazoa</taxon>
        <taxon>Spiralia</taxon>
        <taxon>Lophotrochozoa</taxon>
        <taxon>Mollusca</taxon>
        <taxon>Bivalvia</taxon>
        <taxon>Autobranchia</taxon>
        <taxon>Heteroconchia</taxon>
        <taxon>Euheterodonta</taxon>
        <taxon>Imparidentia</taxon>
        <taxon>Neoheterodontei</taxon>
        <taxon>Myida</taxon>
        <taxon>Dreissenoidea</taxon>
        <taxon>Dreissenidae</taxon>
        <taxon>Dreissena</taxon>
    </lineage>
</organism>
<evidence type="ECO:0000256" key="1">
    <source>
        <dbReference type="SAM" id="SignalP"/>
    </source>
</evidence>